<accession>A0A849CDS0</accession>
<reference evidence="3 4" key="1">
    <citation type="submission" date="2020-05" db="EMBL/GenBank/DDBJ databases">
        <title>MicrobeNet Type strains.</title>
        <authorList>
            <person name="Nicholson A.C."/>
        </authorList>
    </citation>
    <scope>NUCLEOTIDE SEQUENCE [LARGE SCALE GENOMIC DNA]</scope>
    <source>
        <strain evidence="3 4">JCM 3224</strain>
    </source>
</reference>
<dbReference type="GO" id="GO:0003700">
    <property type="term" value="F:DNA-binding transcription factor activity"/>
    <property type="evidence" value="ECO:0007669"/>
    <property type="project" value="InterPro"/>
</dbReference>
<proteinExistence type="predicted"/>
<name>A0A849CDS0_9NOCA</name>
<dbReference type="SUPFAM" id="SSF46955">
    <property type="entry name" value="Putative DNA-binding domain"/>
    <property type="match status" value="1"/>
</dbReference>
<evidence type="ECO:0000256" key="1">
    <source>
        <dbReference type="ARBA" id="ARBA00023125"/>
    </source>
</evidence>
<keyword evidence="4" id="KW-1185">Reference proteome</keyword>
<dbReference type="Proteomes" id="UP000586827">
    <property type="component" value="Unassembled WGS sequence"/>
</dbReference>
<dbReference type="GO" id="GO:0003677">
    <property type="term" value="F:DNA binding"/>
    <property type="evidence" value="ECO:0007669"/>
    <property type="project" value="UniProtKB-KW"/>
</dbReference>
<dbReference type="PROSITE" id="PS50937">
    <property type="entry name" value="HTH_MERR_2"/>
    <property type="match status" value="1"/>
</dbReference>
<protein>
    <submittedName>
        <fullName evidence="3">MerR family transcriptional regulator</fullName>
    </submittedName>
</protein>
<evidence type="ECO:0000259" key="2">
    <source>
        <dbReference type="PROSITE" id="PS50937"/>
    </source>
</evidence>
<sequence>MSCPLSGFGRQCQYAKSSSGVEVQQTVTDSTRLISIGELARTTDHSVRTIRFYCDEGILEARRSAGGHRMFEAEGAVERLRLVRRLRALGLGLGAIAGVLQEERSISETIAAERVRVDNEYRSLAWRRASLHALETVAPAERTKRLALLAAAQDGRAAYDSIVRFWRRILAPMTPDHFDGYIAMSVPEPPADPSAAQVAAYAEMTSLVTRPELYAVAWRQIWRPNPEPARDELGFLSGLATVCIDVLPVVSAGVQPHTGAALDRFVDAHAAARGQRDSPQFRQQLLVAATDMDRRILRYWNLTAELFETPATIGHAHHWLYNALNHSVRRSEIG</sequence>
<dbReference type="PANTHER" id="PTHR30204">
    <property type="entry name" value="REDOX-CYCLING DRUG-SENSING TRANSCRIPTIONAL ACTIVATOR SOXR"/>
    <property type="match status" value="1"/>
</dbReference>
<organism evidence="3 4">
    <name type="scientific">Nocardia uniformis</name>
    <dbReference type="NCBI Taxonomy" id="53432"/>
    <lineage>
        <taxon>Bacteria</taxon>
        <taxon>Bacillati</taxon>
        <taxon>Actinomycetota</taxon>
        <taxon>Actinomycetes</taxon>
        <taxon>Mycobacteriales</taxon>
        <taxon>Nocardiaceae</taxon>
        <taxon>Nocardia</taxon>
    </lineage>
</organism>
<gene>
    <name evidence="3" type="ORF">HLB23_40210</name>
</gene>
<dbReference type="AlphaFoldDB" id="A0A849CDS0"/>
<evidence type="ECO:0000313" key="3">
    <source>
        <dbReference type="EMBL" id="NNH76008.1"/>
    </source>
</evidence>
<dbReference type="InterPro" id="IPR009061">
    <property type="entry name" value="DNA-bd_dom_put_sf"/>
</dbReference>
<dbReference type="SMART" id="SM00422">
    <property type="entry name" value="HTH_MERR"/>
    <property type="match status" value="1"/>
</dbReference>
<dbReference type="InterPro" id="IPR047057">
    <property type="entry name" value="MerR_fam"/>
</dbReference>
<comment type="caution">
    <text evidence="3">The sequence shown here is derived from an EMBL/GenBank/DDBJ whole genome shotgun (WGS) entry which is preliminary data.</text>
</comment>
<keyword evidence="1" id="KW-0238">DNA-binding</keyword>
<feature type="domain" description="HTH merR-type" evidence="2">
    <location>
        <begin position="33"/>
        <end position="102"/>
    </location>
</feature>
<dbReference type="CDD" id="cd00592">
    <property type="entry name" value="HTH_MerR-like"/>
    <property type="match status" value="1"/>
</dbReference>
<dbReference type="PANTHER" id="PTHR30204:SF93">
    <property type="entry name" value="HTH MERR-TYPE DOMAIN-CONTAINING PROTEIN"/>
    <property type="match status" value="1"/>
</dbReference>
<dbReference type="Pfam" id="PF13411">
    <property type="entry name" value="MerR_1"/>
    <property type="match status" value="1"/>
</dbReference>
<dbReference type="EMBL" id="JABELX010000033">
    <property type="protein sequence ID" value="NNH76008.1"/>
    <property type="molecule type" value="Genomic_DNA"/>
</dbReference>
<dbReference type="InterPro" id="IPR000551">
    <property type="entry name" value="MerR-type_HTH_dom"/>
</dbReference>
<evidence type="ECO:0000313" key="4">
    <source>
        <dbReference type="Proteomes" id="UP000586827"/>
    </source>
</evidence>
<dbReference type="Gene3D" id="1.10.1660.10">
    <property type="match status" value="1"/>
</dbReference>